<evidence type="ECO:0000313" key="4">
    <source>
        <dbReference type="EMBL" id="RAW38601.1"/>
    </source>
</evidence>
<dbReference type="VEuPathDB" id="FungiDB:PC110_g5191"/>
<evidence type="ECO:0000313" key="5">
    <source>
        <dbReference type="Proteomes" id="UP000251314"/>
    </source>
</evidence>
<dbReference type="Pfam" id="PF03184">
    <property type="entry name" value="DDE_1"/>
    <property type="match status" value="1"/>
</dbReference>
<proteinExistence type="predicted"/>
<name>A0A329SPZ8_9STRA</name>
<dbReference type="Proteomes" id="UP000251314">
    <property type="component" value="Unassembled WGS sequence"/>
</dbReference>
<comment type="caution">
    <text evidence="4">The sequence shown here is derived from an EMBL/GenBank/DDBJ whole genome shotgun (WGS) entry which is preliminary data.</text>
</comment>
<reference evidence="4 5" key="1">
    <citation type="submission" date="2018-01" db="EMBL/GenBank/DDBJ databases">
        <title>Draft genome of the strawberry crown rot pathogen Phytophthora cactorum.</title>
        <authorList>
            <person name="Armitage A.D."/>
            <person name="Lysoe E."/>
            <person name="Nellist C.F."/>
            <person name="Harrison R.J."/>
            <person name="Brurberg M.B."/>
        </authorList>
    </citation>
    <scope>NUCLEOTIDE SEQUENCE [LARGE SCALE GENOMIC DNA]</scope>
    <source>
        <strain evidence="4 5">10300</strain>
    </source>
</reference>
<dbReference type="EMBL" id="MJFZ01000085">
    <property type="protein sequence ID" value="RAW38601.1"/>
    <property type="molecule type" value="Genomic_DNA"/>
</dbReference>
<evidence type="ECO:0000259" key="1">
    <source>
        <dbReference type="Pfam" id="PF03184"/>
    </source>
</evidence>
<organism evidence="4 5">
    <name type="scientific">Phytophthora cactorum</name>
    <dbReference type="NCBI Taxonomy" id="29920"/>
    <lineage>
        <taxon>Eukaryota</taxon>
        <taxon>Sar</taxon>
        <taxon>Stramenopiles</taxon>
        <taxon>Oomycota</taxon>
        <taxon>Peronosporomycetes</taxon>
        <taxon>Peronosporales</taxon>
        <taxon>Peronosporaceae</taxon>
        <taxon>Phytophthora</taxon>
    </lineage>
</organism>
<dbReference type="InterPro" id="IPR004875">
    <property type="entry name" value="DDE_SF_endonuclease_dom"/>
</dbReference>
<feature type="domain" description="DDE-1" evidence="1">
    <location>
        <begin position="26"/>
        <end position="121"/>
    </location>
</feature>
<dbReference type="Proteomes" id="UP000736787">
    <property type="component" value="Unassembled WGS sequence"/>
</dbReference>
<dbReference type="Proteomes" id="UP000735874">
    <property type="component" value="Unassembled WGS sequence"/>
</dbReference>
<sequence>MNSRLLEQLIGLMYPTVFDSTPGRGLVWDSMRDHISKAAKAKCVKKNMDMLLIPGGLTSYLQASRIGTFKSFKDGLSSVINEWMTSDRVTYTRAGNPRAPDVDEVVEWVSHSWRGVTDDVVERYIKADYREWHISKHEVYGALFQTKWVSREEEIEEVLSGDDDFTEIFDELIVD</sequence>
<evidence type="ECO:0000313" key="2">
    <source>
        <dbReference type="EMBL" id="KAG2866444.1"/>
    </source>
</evidence>
<protein>
    <recommendedName>
        <fullName evidence="1">DDE-1 domain-containing protein</fullName>
    </recommendedName>
</protein>
<accession>A0A329SPZ8</accession>
<keyword evidence="5" id="KW-1185">Reference proteome</keyword>
<dbReference type="EMBL" id="RCMK01000027">
    <property type="protein sequence ID" value="KAG2953236.1"/>
    <property type="molecule type" value="Genomic_DNA"/>
</dbReference>
<dbReference type="OrthoDB" id="10066858at2759"/>
<reference evidence="2" key="2">
    <citation type="submission" date="2018-10" db="EMBL/GenBank/DDBJ databases">
        <title>Effector identification in a new, highly contiguous assembly of the strawberry crown rot pathogen Phytophthora cactorum.</title>
        <authorList>
            <person name="Armitage A.D."/>
            <person name="Nellist C.F."/>
            <person name="Bates H."/>
            <person name="Vickerstaff R.J."/>
            <person name="Harrison R.J."/>
        </authorList>
    </citation>
    <scope>NUCLEOTIDE SEQUENCE</scope>
    <source>
        <strain evidence="2">15-7</strain>
        <strain evidence="3">4040</strain>
    </source>
</reference>
<evidence type="ECO:0000313" key="3">
    <source>
        <dbReference type="EMBL" id="KAG2953236.1"/>
    </source>
</evidence>
<dbReference type="GO" id="GO:0003676">
    <property type="term" value="F:nucleic acid binding"/>
    <property type="evidence" value="ECO:0007669"/>
    <property type="project" value="InterPro"/>
</dbReference>
<dbReference type="AlphaFoldDB" id="A0A329SPZ8"/>
<dbReference type="STRING" id="29920.A0A329SPZ8"/>
<gene>
    <name evidence="4" type="ORF">PC110_g5191</name>
    <name evidence="2" type="ORF">PC113_g2843</name>
    <name evidence="3" type="ORF">PC117_g2139</name>
</gene>
<dbReference type="EMBL" id="RCMG01000040">
    <property type="protein sequence ID" value="KAG2866444.1"/>
    <property type="molecule type" value="Genomic_DNA"/>
</dbReference>